<protein>
    <submittedName>
        <fullName evidence="1">Uncharacterized protein</fullName>
    </submittedName>
</protein>
<dbReference type="EMBL" id="JANRMS010000261">
    <property type="protein sequence ID" value="KAJ3543086.1"/>
    <property type="molecule type" value="Genomic_DNA"/>
</dbReference>
<keyword evidence="2" id="KW-1185">Reference proteome</keyword>
<dbReference type="Proteomes" id="UP001148629">
    <property type="component" value="Unassembled WGS sequence"/>
</dbReference>
<gene>
    <name evidence="1" type="ORF">NM208_g3753</name>
</gene>
<name>A0ACC1SMW8_9HYPO</name>
<accession>A0ACC1SMW8</accession>
<evidence type="ECO:0000313" key="1">
    <source>
        <dbReference type="EMBL" id="KAJ3543086.1"/>
    </source>
</evidence>
<evidence type="ECO:0000313" key="2">
    <source>
        <dbReference type="Proteomes" id="UP001148629"/>
    </source>
</evidence>
<sequence>MAPADDHPMRPQRRPLSDNVEGDIMTFSELDFVRLGLATESSNSFNAHTQSCFLAPLRQPQYPDPEECGITNPSLLTGQLPNLSNSTSNATISSLFQGPTLNHQQPTSFSSHTDLNQLDTETGSRLENLSLNPSMHSGSPSGSLQYSPVAENQQPGLPRRRSRYLRRQPRTSSTEPINIPRSSTAADDSLDPMQRWQDSPPEAEAASLSAIVNALQKTPLRTRSSASSLTNQRMGSRAPSTVSFGSGTSCSSTSIASANEPTFRTSSRGSRGRVTKRTRTPGAGANAKGTDKRVFPCTFCCDSFKSKYDWARHEKALHLNLQGWRCTPFGGTIVSPDTGRSHCAYCSQLDPTPDHLDSHNHGSCQNEAQPHTFSRKDHLVQHLRLVHHVQTLPIIDCWKFDGPQVTSRCGFCSIRLQTWQERVDHLAKHFRKGATMDDWKGEHCFEPSIAAQVNHAIPPYLIASEARAPLPFSATNPETKDHLSQIRRATEQSSSMWNDRHVSVPAGGSEPSPESQTLDPINERASSMTFPEVLALHLGRYARSQMRLGVMPTDAMFQEEARKIVFDSEDPWDQTIADNDDWLSCFRSHHLGDAPGSQEHST</sequence>
<organism evidence="1 2">
    <name type="scientific">Fusarium decemcellulare</name>
    <dbReference type="NCBI Taxonomy" id="57161"/>
    <lineage>
        <taxon>Eukaryota</taxon>
        <taxon>Fungi</taxon>
        <taxon>Dikarya</taxon>
        <taxon>Ascomycota</taxon>
        <taxon>Pezizomycotina</taxon>
        <taxon>Sordariomycetes</taxon>
        <taxon>Hypocreomycetidae</taxon>
        <taxon>Hypocreales</taxon>
        <taxon>Nectriaceae</taxon>
        <taxon>Fusarium</taxon>
        <taxon>Fusarium decemcellulare species complex</taxon>
    </lineage>
</organism>
<proteinExistence type="predicted"/>
<reference evidence="1" key="1">
    <citation type="submission" date="2022-08" db="EMBL/GenBank/DDBJ databases">
        <title>Genome Sequence of Fusarium decemcellulare.</title>
        <authorList>
            <person name="Buettner E."/>
        </authorList>
    </citation>
    <scope>NUCLEOTIDE SEQUENCE</scope>
    <source>
        <strain evidence="1">Babe19</strain>
    </source>
</reference>
<comment type="caution">
    <text evidence="1">The sequence shown here is derived from an EMBL/GenBank/DDBJ whole genome shotgun (WGS) entry which is preliminary data.</text>
</comment>